<dbReference type="STRING" id="94624.Bpet1263"/>
<evidence type="ECO:0000259" key="1">
    <source>
        <dbReference type="Pfam" id="PF01979"/>
    </source>
</evidence>
<dbReference type="eggNOG" id="COG1228">
    <property type="taxonomic scope" value="Bacteria"/>
</dbReference>
<dbReference type="EMBL" id="AM902716">
    <property type="protein sequence ID" value="CAP41597.1"/>
    <property type="molecule type" value="Genomic_DNA"/>
</dbReference>
<gene>
    <name evidence="2" type="ordered locus">Bpet1263</name>
</gene>
<dbReference type="InterPro" id="IPR032466">
    <property type="entry name" value="Metal_Hydrolase"/>
</dbReference>
<dbReference type="SUPFAM" id="SSF51338">
    <property type="entry name" value="Composite domain of metallo-dependent hydrolases"/>
    <property type="match status" value="1"/>
</dbReference>
<dbReference type="CDD" id="cd01299">
    <property type="entry name" value="Met_dep_hydrolase_A"/>
    <property type="match status" value="1"/>
</dbReference>
<organism evidence="2 3">
    <name type="scientific">Bordetella petrii (strain ATCC BAA-461 / DSM 12804 / CCUG 43448 / CIP 107267 / Se-1111R)</name>
    <dbReference type="NCBI Taxonomy" id="340100"/>
    <lineage>
        <taxon>Bacteria</taxon>
        <taxon>Pseudomonadati</taxon>
        <taxon>Pseudomonadota</taxon>
        <taxon>Betaproteobacteria</taxon>
        <taxon>Burkholderiales</taxon>
        <taxon>Alcaligenaceae</taxon>
        <taxon>Bordetella</taxon>
    </lineage>
</organism>
<dbReference type="PANTHER" id="PTHR43135">
    <property type="entry name" value="ALPHA-D-RIBOSE 1-METHYLPHOSPHONATE 5-TRIPHOSPHATE DIPHOSPHATASE"/>
    <property type="match status" value="1"/>
</dbReference>
<dbReference type="Gene3D" id="3.20.20.140">
    <property type="entry name" value="Metal-dependent hydrolases"/>
    <property type="match status" value="1"/>
</dbReference>
<dbReference type="InterPro" id="IPR057744">
    <property type="entry name" value="OTAase-like"/>
</dbReference>
<name>A9IDR5_BORPD</name>
<dbReference type="GO" id="GO:0016810">
    <property type="term" value="F:hydrolase activity, acting on carbon-nitrogen (but not peptide) bonds"/>
    <property type="evidence" value="ECO:0007669"/>
    <property type="project" value="InterPro"/>
</dbReference>
<dbReference type="Gene3D" id="2.30.40.10">
    <property type="entry name" value="Urease, subunit C, domain 1"/>
    <property type="match status" value="1"/>
</dbReference>
<keyword evidence="3" id="KW-1185">Reference proteome</keyword>
<dbReference type="SUPFAM" id="SSF51556">
    <property type="entry name" value="Metallo-dependent hydrolases"/>
    <property type="match status" value="1"/>
</dbReference>
<accession>A9IDR5</accession>
<proteinExistence type="predicted"/>
<dbReference type="InterPro" id="IPR006680">
    <property type="entry name" value="Amidohydro-rel"/>
</dbReference>
<feature type="domain" description="Amidohydrolase-related" evidence="1">
    <location>
        <begin position="48"/>
        <end position="402"/>
    </location>
</feature>
<dbReference type="InterPro" id="IPR051781">
    <property type="entry name" value="Metallo-dep_Hydrolase"/>
</dbReference>
<dbReference type="Proteomes" id="UP000001225">
    <property type="component" value="Chromosome"/>
</dbReference>
<dbReference type="AlphaFoldDB" id="A9IDR5"/>
<protein>
    <submittedName>
        <fullName evidence="2">Prolidase</fullName>
    </submittedName>
</protein>
<dbReference type="PANTHER" id="PTHR43135:SF3">
    <property type="entry name" value="ALPHA-D-RIBOSE 1-METHYLPHOSPHONATE 5-TRIPHOSPHATE DIPHOSPHATASE"/>
    <property type="match status" value="1"/>
</dbReference>
<reference evidence="2 3" key="1">
    <citation type="journal article" date="2008" name="BMC Genomics">
        <title>The missing link: Bordetella petrii is endowed with both the metabolic versatility of environmental bacteria and virulence traits of pathogenic Bordetellae.</title>
        <authorList>
            <person name="Gross R."/>
            <person name="Guzman C.A."/>
            <person name="Sebaihia M."/>
            <person name="Martins Dos Santos V.A."/>
            <person name="Pieper D.H."/>
            <person name="Koebnik R."/>
            <person name="Lechner M."/>
            <person name="Bartels D."/>
            <person name="Buhrmester J."/>
            <person name="Choudhuri J.V."/>
            <person name="Ebensen T."/>
            <person name="Gaigalat L."/>
            <person name="Herrmann S."/>
            <person name="Khachane A.N."/>
            <person name="Larisch C."/>
            <person name="Link S."/>
            <person name="Linke B."/>
            <person name="Meyer F."/>
            <person name="Mormann S."/>
            <person name="Nakunst D."/>
            <person name="Rueckert C."/>
            <person name="Schneiker-Bekel S."/>
            <person name="Schulze K."/>
            <person name="Vorhoelter F.J."/>
            <person name="Yevsa T."/>
            <person name="Engle J.T."/>
            <person name="Goldman W.E."/>
            <person name="Puehler A."/>
            <person name="Goebel U.B."/>
            <person name="Goesmann A."/>
            <person name="Bloecker H."/>
            <person name="Kaiser O."/>
            <person name="Martinez-Arias R."/>
        </authorList>
    </citation>
    <scope>NUCLEOTIDE SEQUENCE [LARGE SCALE GENOMIC DNA]</scope>
    <source>
        <strain evidence="3">ATCC BAA-461 / DSM 12804 / CCUG 43448 / CIP 107267 / Se-1111R</strain>
    </source>
</reference>
<evidence type="ECO:0000313" key="2">
    <source>
        <dbReference type="EMBL" id="CAP41597.1"/>
    </source>
</evidence>
<evidence type="ECO:0000313" key="3">
    <source>
        <dbReference type="Proteomes" id="UP000001225"/>
    </source>
</evidence>
<dbReference type="InterPro" id="IPR011059">
    <property type="entry name" value="Metal-dep_hydrolase_composite"/>
</dbReference>
<sequence>MIVLKNAKLLDGADDRHSVIIEGNRITKVVAGQIDVPGADVIDVGGKTVMPGLIDCHVHVIASVANLGANGRLPNTLAILRAVPILQGMLARGFTAVRDAGGADYALTRAIEDGTIEGPRLFISGKALSQTGGHADFRDRFDFSDPDPCGCNRNAGAIGRVVDGVDAIRKAVREEMRAGANQIKIMASGGVASPTDPIGNLQFSVDEIKAVVEEAQSHQTYVMAHAYTPAAIMRAAALGVKTIEHGNLVDDEAAATMAEHGTYAVPTLVTYDAMKRVGEQQGLSAETLAKNENVRLQGLKALEILARHGVKMGIGSDLLGDMQQYQTEELTIRAAVLGNAEVLRQATVIGAEILDRAGELGVIAEGALADILIVDGDPLQDIAVLVHNQGEKIVGIMKDGQWAKSPAAAPANASEAQQ</sequence>
<dbReference type="Pfam" id="PF01979">
    <property type="entry name" value="Amidohydro_1"/>
    <property type="match status" value="1"/>
</dbReference>
<dbReference type="KEGG" id="bpt:Bpet1263"/>